<dbReference type="KEGG" id="gvi:glr0464"/>
<dbReference type="InParanoid" id="Q7NNE7"/>
<keyword evidence="2" id="KW-0325">Glycoprotein</keyword>
<dbReference type="PhylomeDB" id="Q7NNE7"/>
<dbReference type="STRING" id="251221.gene:10757936"/>
<proteinExistence type="predicted"/>
<dbReference type="InterPro" id="IPR037359">
    <property type="entry name" value="NST/OST"/>
</dbReference>
<keyword evidence="1" id="KW-0808">Transferase</keyword>
<dbReference type="Proteomes" id="UP000000557">
    <property type="component" value="Chromosome"/>
</dbReference>
<accession>Q7NNE7</accession>
<evidence type="ECO:0000313" key="4">
    <source>
        <dbReference type="EMBL" id="BAC88405.1"/>
    </source>
</evidence>
<dbReference type="InterPro" id="IPR027417">
    <property type="entry name" value="P-loop_NTPase"/>
</dbReference>
<evidence type="ECO:0000256" key="2">
    <source>
        <dbReference type="ARBA" id="ARBA00023180"/>
    </source>
</evidence>
<evidence type="ECO:0000313" key="5">
    <source>
        <dbReference type="Proteomes" id="UP000000557"/>
    </source>
</evidence>
<dbReference type="eggNOG" id="COG4424">
    <property type="taxonomic scope" value="Bacteria"/>
</dbReference>
<feature type="domain" description="Sulfotransferase" evidence="3">
    <location>
        <begin position="19"/>
        <end position="224"/>
    </location>
</feature>
<dbReference type="GO" id="GO:0008146">
    <property type="term" value="F:sulfotransferase activity"/>
    <property type="evidence" value="ECO:0007669"/>
    <property type="project" value="InterPro"/>
</dbReference>
<dbReference type="Pfam" id="PF00685">
    <property type="entry name" value="Sulfotransfer_1"/>
    <property type="match status" value="1"/>
</dbReference>
<dbReference type="HOGENOM" id="CLU_017703_1_1_3"/>
<dbReference type="AlphaFoldDB" id="Q7NNE7"/>
<name>Q7NNE7_GLOVI</name>
<reference evidence="4 5" key="2">
    <citation type="journal article" date="2003" name="DNA Res.">
        <title>Complete genome structure of Gloeobacter violaceus PCC 7421, a cyanobacterium that lacks thylakoids (supplement).</title>
        <authorList>
            <person name="Nakamura Y."/>
            <person name="Kaneko T."/>
            <person name="Sato S."/>
            <person name="Mimuro M."/>
            <person name="Miyashita H."/>
            <person name="Tsuchiya T."/>
            <person name="Sasamoto S."/>
            <person name="Watanabe A."/>
            <person name="Kawashima K."/>
            <person name="Kishida Y."/>
            <person name="Kiyokawa C."/>
            <person name="Kohara M."/>
            <person name="Matsumoto M."/>
            <person name="Matsuno A."/>
            <person name="Nakazaki N."/>
            <person name="Shimpo S."/>
            <person name="Takeuchi C."/>
            <person name="Yamada M."/>
            <person name="Tabata S."/>
        </authorList>
    </citation>
    <scope>NUCLEOTIDE SEQUENCE [LARGE SCALE GENOMIC DNA]</scope>
    <source>
        <strain evidence="5">ATCC 29082 / PCC 7421</strain>
    </source>
</reference>
<keyword evidence="5" id="KW-1185">Reference proteome</keyword>
<dbReference type="Gene3D" id="3.40.50.300">
    <property type="entry name" value="P-loop containing nucleotide triphosphate hydrolases"/>
    <property type="match status" value="1"/>
</dbReference>
<evidence type="ECO:0000256" key="1">
    <source>
        <dbReference type="ARBA" id="ARBA00022679"/>
    </source>
</evidence>
<dbReference type="RefSeq" id="WP_011140467.1">
    <property type="nucleotide sequence ID" value="NC_005125.1"/>
</dbReference>
<dbReference type="InterPro" id="IPR000863">
    <property type="entry name" value="Sulfotransferase_dom"/>
</dbReference>
<dbReference type="PANTHER" id="PTHR10605:SF56">
    <property type="entry name" value="BIFUNCTIONAL HEPARAN SULFATE N-DEACETYLASE_N-SULFOTRANSFERASE"/>
    <property type="match status" value="1"/>
</dbReference>
<dbReference type="SUPFAM" id="SSF52540">
    <property type="entry name" value="P-loop containing nucleoside triphosphate hydrolases"/>
    <property type="match status" value="1"/>
</dbReference>
<organism evidence="4 5">
    <name type="scientific">Gloeobacter violaceus (strain ATCC 29082 / PCC 7421)</name>
    <dbReference type="NCBI Taxonomy" id="251221"/>
    <lineage>
        <taxon>Bacteria</taxon>
        <taxon>Bacillati</taxon>
        <taxon>Cyanobacteriota</taxon>
        <taxon>Cyanophyceae</taxon>
        <taxon>Gloeobacterales</taxon>
        <taxon>Gloeobacteraceae</taxon>
        <taxon>Gloeobacter</taxon>
    </lineage>
</organism>
<gene>
    <name evidence="4" type="ordered locus">glr0464</name>
</gene>
<dbReference type="PANTHER" id="PTHR10605">
    <property type="entry name" value="HEPARAN SULFATE SULFOTRANSFERASE"/>
    <property type="match status" value="1"/>
</dbReference>
<reference evidence="4 5" key="1">
    <citation type="journal article" date="2003" name="DNA Res.">
        <title>Complete genome structure of Gloeobacter violaceus PCC 7421, a cyanobacterium that lacks thylakoids.</title>
        <authorList>
            <person name="Nakamura Y."/>
            <person name="Kaneko T."/>
            <person name="Sato S."/>
            <person name="Mimuro M."/>
            <person name="Miyashita H."/>
            <person name="Tsuchiya T."/>
            <person name="Sasamoto S."/>
            <person name="Watanabe A."/>
            <person name="Kawashima K."/>
            <person name="Kishida Y."/>
            <person name="Kiyokawa C."/>
            <person name="Kohara M."/>
            <person name="Matsumoto M."/>
            <person name="Matsuno A."/>
            <person name="Nakazaki N."/>
            <person name="Shimpo S."/>
            <person name="Takeuchi C."/>
            <person name="Yamada M."/>
            <person name="Tabata S."/>
        </authorList>
    </citation>
    <scope>NUCLEOTIDE SEQUENCE [LARGE SCALE GENOMIC DNA]</scope>
    <source>
        <strain evidence="5">ATCC 29082 / PCC 7421</strain>
    </source>
</reference>
<dbReference type="EMBL" id="BA000045">
    <property type="protein sequence ID" value="BAC88405.1"/>
    <property type="molecule type" value="Genomic_DNA"/>
</dbReference>
<sequence>MAVQQIAPIVKTEAGVLPNLVIAGVVKGGTTSVFTYLSQHPDICPSSKKETCYFLPVRYGGEPAPVTEYLLNFKRYRTERYVMEATPGYFEGGYKLASLMRQQLGQARIVMILREPVERLFSFYNYQKAMLNISKDMIFDRYIKLCENIPYTEVCKQTNDPYWGIQGGFYANYMNDWFEVFPDSIRVFFFDQIKRDPALLLAELYDWLGVEAVVPETLRVENKTISYKVALLHKAALAFNMKAERVLRLFPDLKDAARRLYFTLNGQPFEERMSSRTRSYLESVYAPYNERLAHQLAKRGYSNMPTWLVPPA</sequence>
<protein>
    <submittedName>
        <fullName evidence="4">Glr0464 protein</fullName>
    </submittedName>
</protein>
<dbReference type="OrthoDB" id="9797480at2"/>
<dbReference type="FunFam" id="3.40.50.300:FF:004310">
    <property type="entry name" value="Glr0464 protein"/>
    <property type="match status" value="1"/>
</dbReference>
<evidence type="ECO:0000259" key="3">
    <source>
        <dbReference type="Pfam" id="PF00685"/>
    </source>
</evidence>
<dbReference type="EnsemblBacteria" id="BAC88405">
    <property type="protein sequence ID" value="BAC88405"/>
    <property type="gene ID" value="BAC88405"/>
</dbReference>